<accession>M4ZSF3</accession>
<dbReference type="PANTHER" id="PTHR10681:SF128">
    <property type="entry name" value="THIOREDOXIN-DEPENDENT PEROXIDE REDUCTASE, MITOCHONDRIAL"/>
    <property type="match status" value="1"/>
</dbReference>
<evidence type="ECO:0000256" key="9">
    <source>
        <dbReference type="ARBA" id="ARBA00037420"/>
    </source>
</evidence>
<keyword evidence="7" id="KW-0676">Redox-active center</keyword>
<dbReference type="Pfam" id="PF00578">
    <property type="entry name" value="AhpC-TSA"/>
    <property type="match status" value="1"/>
</dbReference>
<evidence type="ECO:0000256" key="6">
    <source>
        <dbReference type="ARBA" id="ARBA00023157"/>
    </source>
</evidence>
<keyword evidence="6" id="KW-1015">Disulfide bond</keyword>
<organism evidence="12 13">
    <name type="scientific">Blattabacterium cuenoti BPAA</name>
    <dbReference type="NCBI Taxonomy" id="1229512"/>
    <lineage>
        <taxon>Bacteria</taxon>
        <taxon>Pseudomonadati</taxon>
        <taxon>Bacteroidota</taxon>
        <taxon>Flavobacteriia</taxon>
        <taxon>Flavobacteriales</taxon>
        <taxon>Blattabacteriaceae</taxon>
        <taxon>Blattabacterium</taxon>
    </lineage>
</organism>
<dbReference type="AlphaFoldDB" id="M4ZSF3"/>
<dbReference type="PANTHER" id="PTHR10681">
    <property type="entry name" value="THIOREDOXIN PEROXIDASE"/>
    <property type="match status" value="1"/>
</dbReference>
<sequence>MNTLISKKAPNFTASAVLNGKEIVSNFTLEQFNGKKYVLLFFYPKDFTFVCPTEIYAFQERIQDFEMRNVQIIAVSTDTEQSHWAWLQMPKEKGGIHGVTYPIVSDINKTISHNYGVLSGNWICNNNNNHEEWKATGELIAYRGLFLIDQEGVIRHFLINDFPLGRNVHEAIRMIDALQYYEKSGEVCPANWTKGKKAIKASHSGIENYFSS</sequence>
<keyword evidence="5" id="KW-0560">Oxidoreductase</keyword>
<dbReference type="Pfam" id="PF10417">
    <property type="entry name" value="1-cysPrx_C"/>
    <property type="match status" value="1"/>
</dbReference>
<dbReference type="InterPro" id="IPR013766">
    <property type="entry name" value="Thioredoxin_domain"/>
</dbReference>
<feature type="active site" description="Cysteine sulfenic acid (-SOH) intermediate; for peroxidase activity" evidence="10">
    <location>
        <position position="51"/>
    </location>
</feature>
<protein>
    <recommendedName>
        <fullName evidence="8">Thioredoxin peroxidase</fullName>
    </recommendedName>
</protein>
<evidence type="ECO:0000259" key="11">
    <source>
        <dbReference type="PROSITE" id="PS51352"/>
    </source>
</evidence>
<keyword evidence="4" id="KW-0575">Peroxidase</keyword>
<evidence type="ECO:0000313" key="12">
    <source>
        <dbReference type="EMBL" id="BAM99587.1"/>
    </source>
</evidence>
<dbReference type="Proteomes" id="UP000011815">
    <property type="component" value="Chromosome"/>
</dbReference>
<dbReference type="InterPro" id="IPR000866">
    <property type="entry name" value="AhpC/TSA"/>
</dbReference>
<comment type="function">
    <text evidence="9">Thiol-specific peroxidase that catalyzes the reduction of hydrogen peroxide and organic hydroperoxides to water and alcohols, respectively. Plays a role in cell protection against oxidative stress by detoxifying peroxides.</text>
</comment>
<dbReference type="GO" id="GO:0005829">
    <property type="term" value="C:cytosol"/>
    <property type="evidence" value="ECO:0007669"/>
    <property type="project" value="TreeGrafter"/>
</dbReference>
<evidence type="ECO:0000256" key="2">
    <source>
        <dbReference type="ARBA" id="ARBA00009796"/>
    </source>
</evidence>
<comment type="subcellular location">
    <subcellularLocation>
        <location evidence="1">Cytoplasm</location>
    </subcellularLocation>
</comment>
<evidence type="ECO:0000256" key="7">
    <source>
        <dbReference type="ARBA" id="ARBA00023284"/>
    </source>
</evidence>
<evidence type="ECO:0000256" key="3">
    <source>
        <dbReference type="ARBA" id="ARBA00022490"/>
    </source>
</evidence>
<dbReference type="PROSITE" id="PS51352">
    <property type="entry name" value="THIOREDOXIN_2"/>
    <property type="match status" value="1"/>
</dbReference>
<dbReference type="GO" id="GO:0033554">
    <property type="term" value="P:cellular response to stress"/>
    <property type="evidence" value="ECO:0007669"/>
    <property type="project" value="TreeGrafter"/>
</dbReference>
<feature type="domain" description="Thioredoxin" evidence="11">
    <location>
        <begin position="3"/>
        <end position="180"/>
    </location>
</feature>
<dbReference type="CDD" id="cd03015">
    <property type="entry name" value="PRX_Typ2cys"/>
    <property type="match status" value="1"/>
</dbReference>
<dbReference type="KEGG" id="blp:BPAA_295"/>
<dbReference type="PIRSF" id="PIRSF000239">
    <property type="entry name" value="AHPC"/>
    <property type="match status" value="1"/>
</dbReference>
<dbReference type="RefSeq" id="WP_015429906.1">
    <property type="nucleotide sequence ID" value="NC_020510.1"/>
</dbReference>
<evidence type="ECO:0000313" key="13">
    <source>
        <dbReference type="Proteomes" id="UP000011815"/>
    </source>
</evidence>
<evidence type="ECO:0000256" key="4">
    <source>
        <dbReference type="ARBA" id="ARBA00022559"/>
    </source>
</evidence>
<dbReference type="GO" id="GO:0006979">
    <property type="term" value="P:response to oxidative stress"/>
    <property type="evidence" value="ECO:0007669"/>
    <property type="project" value="TreeGrafter"/>
</dbReference>
<dbReference type="GO" id="GO:0045454">
    <property type="term" value="P:cell redox homeostasis"/>
    <property type="evidence" value="ECO:0007669"/>
    <property type="project" value="TreeGrafter"/>
</dbReference>
<name>M4ZSF3_9FLAO</name>
<comment type="similarity">
    <text evidence="2">Belongs to the peroxiredoxin family. AhpC/Prx1 subfamily.</text>
</comment>
<dbReference type="InterPro" id="IPR019479">
    <property type="entry name" value="Peroxiredoxin_C"/>
</dbReference>
<dbReference type="SUPFAM" id="SSF52833">
    <property type="entry name" value="Thioredoxin-like"/>
    <property type="match status" value="1"/>
</dbReference>
<dbReference type="EMBL" id="AP012548">
    <property type="protein sequence ID" value="BAM99587.1"/>
    <property type="molecule type" value="Genomic_DNA"/>
</dbReference>
<dbReference type="HOGENOM" id="CLU_042529_21_1_10"/>
<evidence type="ECO:0000256" key="1">
    <source>
        <dbReference type="ARBA" id="ARBA00004496"/>
    </source>
</evidence>
<dbReference type="InterPro" id="IPR036249">
    <property type="entry name" value="Thioredoxin-like_sf"/>
</dbReference>
<dbReference type="Gene3D" id="3.40.30.10">
    <property type="entry name" value="Glutaredoxin"/>
    <property type="match status" value="1"/>
</dbReference>
<proteinExistence type="inferred from homology"/>
<dbReference type="eggNOG" id="COG0450">
    <property type="taxonomic scope" value="Bacteria"/>
</dbReference>
<dbReference type="InterPro" id="IPR050217">
    <property type="entry name" value="Peroxiredoxin"/>
</dbReference>
<reference evidence="12 13" key="1">
    <citation type="journal article" date="2013" name="Biol. Lett.">
        <title>Maintenance of essential amino acid synthesis pathways in the Blattabacterium cuenoti symbiont of a wood-feeding cockroach.</title>
        <authorList>
            <person name="Tokuda G."/>
            <person name="Elbourne L.D.H."/>
            <person name="Kinjo Y."/>
            <person name="Saitoh S."/>
            <person name="Sabree Z."/>
            <person name="Hojo M."/>
            <person name="Yamada A."/>
            <person name="Hayashi Y."/>
            <person name="Shigenobu S."/>
            <person name="Bandi C."/>
            <person name="Paulsen I.T."/>
            <person name="Watanabe H."/>
            <person name="Lo N."/>
        </authorList>
    </citation>
    <scope>NUCLEOTIDE SEQUENCE [LARGE SCALE GENOMIC DNA]</scope>
    <source>
        <strain evidence="12 13">BPAA</strain>
    </source>
</reference>
<dbReference type="PATRIC" id="fig|1229512.3.peg.291"/>
<dbReference type="FunFam" id="3.40.30.10:FF:000002">
    <property type="entry name" value="Alkyl hydroperoxide reductase C"/>
    <property type="match status" value="1"/>
</dbReference>
<dbReference type="InterPro" id="IPR024706">
    <property type="entry name" value="Peroxiredoxin_AhpC-typ"/>
</dbReference>
<evidence type="ECO:0000256" key="10">
    <source>
        <dbReference type="PIRSR" id="PIRSR000239-1"/>
    </source>
</evidence>
<evidence type="ECO:0000256" key="8">
    <source>
        <dbReference type="ARBA" id="ARBA00032824"/>
    </source>
</evidence>
<dbReference type="GO" id="GO:0042744">
    <property type="term" value="P:hydrogen peroxide catabolic process"/>
    <property type="evidence" value="ECO:0007669"/>
    <property type="project" value="TreeGrafter"/>
</dbReference>
<gene>
    <name evidence="12" type="primary">ahpC</name>
    <name evidence="12" type="ORF">BPAA_295</name>
</gene>
<evidence type="ECO:0000256" key="5">
    <source>
        <dbReference type="ARBA" id="ARBA00023002"/>
    </source>
</evidence>
<dbReference type="GO" id="GO:0008379">
    <property type="term" value="F:thioredoxin peroxidase activity"/>
    <property type="evidence" value="ECO:0007669"/>
    <property type="project" value="TreeGrafter"/>
</dbReference>
<dbReference type="STRING" id="1229512.BPAA_295"/>
<keyword evidence="3" id="KW-0963">Cytoplasm</keyword>